<organism evidence="3 4">
    <name type="scientific">Aphanomyces stellatus</name>
    <dbReference type="NCBI Taxonomy" id="120398"/>
    <lineage>
        <taxon>Eukaryota</taxon>
        <taxon>Sar</taxon>
        <taxon>Stramenopiles</taxon>
        <taxon>Oomycota</taxon>
        <taxon>Saprolegniomycetes</taxon>
        <taxon>Saprolegniales</taxon>
        <taxon>Verrucalvaceae</taxon>
        <taxon>Aphanomyces</taxon>
    </lineage>
</organism>
<evidence type="ECO:0000256" key="1">
    <source>
        <dbReference type="SAM" id="SignalP"/>
    </source>
</evidence>
<feature type="chain" id="PRO_5036115916" evidence="1">
    <location>
        <begin position="19"/>
        <end position="309"/>
    </location>
</feature>
<sequence length="309" mass="34772">MARIINAVFALTTTAVAASVVYSQTPQHVILDNLAVWFSSRPLETFRLQIAVSEDNKLPLRMWLESKQSKAQWTCLVTDFQNHAPNEAKYVLPLNAIVAGMEHAIAPQEKLDIDESAHVDLIGLQNNHLRLQLRLHAFSTLSAQYEFDMKPTVVEPIDVLEAKVRDLEIELPAAIKQVETKLRAVEAAVAAKPSVYFSYSTDIKRSEEMHITWDTEHDMNTAYFQLSPGKTVISLKEPGIYQIYVNCKFQNGNGGQTVNLWIHDSKAWSAPVSALPGYNFAEFSYTAVVTMENTEAIVYYTLLHSRNSK</sequence>
<keyword evidence="1" id="KW-0732">Signal</keyword>
<evidence type="ECO:0000313" key="3">
    <source>
        <dbReference type="EMBL" id="VFT77833.1"/>
    </source>
</evidence>
<proteinExistence type="predicted"/>
<feature type="signal peptide" evidence="1">
    <location>
        <begin position="1"/>
        <end position="18"/>
    </location>
</feature>
<dbReference type="EMBL" id="VJMH01000035">
    <property type="protein sequence ID" value="KAF0720029.1"/>
    <property type="molecule type" value="Genomic_DNA"/>
</dbReference>
<gene>
    <name evidence="3" type="primary">Aste57867_608</name>
    <name evidence="2" type="ORF">As57867_000607</name>
    <name evidence="3" type="ORF">ASTE57867_608</name>
</gene>
<dbReference type="EMBL" id="CAADRA010000035">
    <property type="protein sequence ID" value="VFT77833.1"/>
    <property type="molecule type" value="Genomic_DNA"/>
</dbReference>
<reference evidence="2" key="2">
    <citation type="submission" date="2019-06" db="EMBL/GenBank/DDBJ databases">
        <title>Genomics analysis of Aphanomyces spp. identifies a new class of oomycete effector associated with host adaptation.</title>
        <authorList>
            <person name="Gaulin E."/>
        </authorList>
    </citation>
    <scope>NUCLEOTIDE SEQUENCE</scope>
    <source>
        <strain evidence="2">CBS 578.67</strain>
    </source>
</reference>
<reference evidence="3 4" key="1">
    <citation type="submission" date="2019-03" db="EMBL/GenBank/DDBJ databases">
        <authorList>
            <person name="Gaulin E."/>
            <person name="Dumas B."/>
        </authorList>
    </citation>
    <scope>NUCLEOTIDE SEQUENCE [LARGE SCALE GENOMIC DNA]</scope>
    <source>
        <strain evidence="3">CBS 568.67</strain>
    </source>
</reference>
<accession>A0A485K822</accession>
<dbReference type="AlphaFoldDB" id="A0A485K822"/>
<name>A0A485K822_9STRA</name>
<protein>
    <submittedName>
        <fullName evidence="3">Aste57867_608 protein</fullName>
    </submittedName>
</protein>
<keyword evidence="4" id="KW-1185">Reference proteome</keyword>
<evidence type="ECO:0000313" key="4">
    <source>
        <dbReference type="Proteomes" id="UP000332933"/>
    </source>
</evidence>
<evidence type="ECO:0000313" key="2">
    <source>
        <dbReference type="EMBL" id="KAF0720029.1"/>
    </source>
</evidence>
<dbReference type="Proteomes" id="UP000332933">
    <property type="component" value="Unassembled WGS sequence"/>
</dbReference>